<evidence type="ECO:0000259" key="1">
    <source>
        <dbReference type="Pfam" id="PF13417"/>
    </source>
</evidence>
<feature type="domain" description="GST N-terminal" evidence="1">
    <location>
        <begin position="10"/>
        <end position="86"/>
    </location>
</feature>
<dbReference type="AlphaFoldDB" id="A0A562UTM9"/>
<dbReference type="InterPro" id="IPR004045">
    <property type="entry name" value="Glutathione_S-Trfase_N"/>
</dbReference>
<protein>
    <submittedName>
        <fullName evidence="2">Glutathione S-transferase</fullName>
    </submittedName>
</protein>
<sequence>MMPTEPLRFYGNPSSPYSRKMLALLRYRHIPHTIMWGSPGAAPPHFPKPKVGLLPTFYFPTEGGGLEAVIDSTPIARRLEREYSGRSAIPADPELAFYMDLVEDYADEWLTKPMFHYRWHHQADRDHAGRFLAFTANIALDSDSAQSAAAAFTKRQFERLYVVGSNDQTADAIEASYKRFLAILDDLLTARTFLLGDRPSVADFAIYGQMTQLGLVDPTPRTLMLESTPRLEAWIWKTDDLAGLDPGDQGWIDGATARTSLAPLFAEIAETYLPVLLANASAVANGEKQFTTEVSGSEWTQPTFPYHARCLTNLRRSFSSLEGEAKEAVVATLIANGCESLTERIE</sequence>
<evidence type="ECO:0000313" key="3">
    <source>
        <dbReference type="Proteomes" id="UP000320547"/>
    </source>
</evidence>
<dbReference type="OrthoDB" id="7054557at2"/>
<dbReference type="InterPro" id="IPR036249">
    <property type="entry name" value="Thioredoxin-like_sf"/>
</dbReference>
<dbReference type="SUPFAM" id="SSF47616">
    <property type="entry name" value="GST C-terminal domain-like"/>
    <property type="match status" value="1"/>
</dbReference>
<organism evidence="2 3">
    <name type="scientific">Altererythrobacter ishigakiensis</name>
    <dbReference type="NCBI Taxonomy" id="476157"/>
    <lineage>
        <taxon>Bacteria</taxon>
        <taxon>Pseudomonadati</taxon>
        <taxon>Pseudomonadota</taxon>
        <taxon>Alphaproteobacteria</taxon>
        <taxon>Sphingomonadales</taxon>
        <taxon>Erythrobacteraceae</taxon>
        <taxon>Altererythrobacter</taxon>
    </lineage>
</organism>
<dbReference type="CDD" id="cd00570">
    <property type="entry name" value="GST_N_family"/>
    <property type="match status" value="1"/>
</dbReference>
<accession>A0A562UTM9</accession>
<name>A0A562UTM9_9SPHN</name>
<keyword evidence="3" id="KW-1185">Reference proteome</keyword>
<dbReference type="Gene3D" id="3.40.30.10">
    <property type="entry name" value="Glutaredoxin"/>
    <property type="match status" value="1"/>
</dbReference>
<proteinExistence type="predicted"/>
<dbReference type="EMBL" id="VLLK01000001">
    <property type="protein sequence ID" value="TWJ08984.1"/>
    <property type="molecule type" value="Genomic_DNA"/>
</dbReference>
<evidence type="ECO:0000313" key="2">
    <source>
        <dbReference type="EMBL" id="TWJ08984.1"/>
    </source>
</evidence>
<dbReference type="GO" id="GO:0016740">
    <property type="term" value="F:transferase activity"/>
    <property type="evidence" value="ECO:0007669"/>
    <property type="project" value="UniProtKB-KW"/>
</dbReference>
<dbReference type="RefSeq" id="WP_067596491.1">
    <property type="nucleotide sequence ID" value="NZ_CP015963.1"/>
</dbReference>
<comment type="caution">
    <text evidence="2">The sequence shown here is derived from an EMBL/GenBank/DDBJ whole genome shotgun (WGS) entry which is preliminary data.</text>
</comment>
<dbReference type="Proteomes" id="UP000320547">
    <property type="component" value="Unassembled WGS sequence"/>
</dbReference>
<reference evidence="2 3" key="1">
    <citation type="submission" date="2019-07" db="EMBL/GenBank/DDBJ databases">
        <title>Genomic Encyclopedia of Archaeal and Bacterial Type Strains, Phase II (KMG-II): from individual species to whole genera.</title>
        <authorList>
            <person name="Goeker M."/>
        </authorList>
    </citation>
    <scope>NUCLEOTIDE SEQUENCE [LARGE SCALE GENOMIC DNA]</scope>
    <source>
        <strain evidence="2 3">ATCC BAA-2084</strain>
    </source>
</reference>
<dbReference type="Pfam" id="PF13410">
    <property type="entry name" value="GST_C_2"/>
    <property type="match status" value="1"/>
</dbReference>
<dbReference type="CDD" id="cd00299">
    <property type="entry name" value="GST_C_family"/>
    <property type="match status" value="1"/>
</dbReference>
<gene>
    <name evidence="2" type="ORF">JN10_0606</name>
</gene>
<dbReference type="Gene3D" id="1.20.1050.10">
    <property type="match status" value="1"/>
</dbReference>
<dbReference type="STRING" id="476157.GCA_001663155_00138"/>
<dbReference type="Pfam" id="PF13417">
    <property type="entry name" value="GST_N_3"/>
    <property type="match status" value="1"/>
</dbReference>
<keyword evidence="2" id="KW-0808">Transferase</keyword>
<dbReference type="SUPFAM" id="SSF52833">
    <property type="entry name" value="Thioredoxin-like"/>
    <property type="match status" value="1"/>
</dbReference>
<dbReference type="InterPro" id="IPR036282">
    <property type="entry name" value="Glutathione-S-Trfase_C_sf"/>
</dbReference>